<evidence type="ECO:0000256" key="3">
    <source>
        <dbReference type="ARBA" id="ARBA00022617"/>
    </source>
</evidence>
<dbReference type="PANTHER" id="PTHR35008:SF8">
    <property type="entry name" value="ALCOHOL DEHYDROGENASE CYTOCHROME C SUBUNIT"/>
    <property type="match status" value="1"/>
</dbReference>
<feature type="domain" description="Cytochrome c" evidence="11">
    <location>
        <begin position="184"/>
        <end position="299"/>
    </location>
</feature>
<feature type="binding site" description="covalent" evidence="9">
    <location>
        <position position="208"/>
    </location>
    <ligand>
        <name>heme c</name>
        <dbReference type="ChEBI" id="CHEBI:61717"/>
        <label>2</label>
    </ligand>
</feature>
<evidence type="ECO:0000256" key="6">
    <source>
        <dbReference type="ARBA" id="ARBA00022737"/>
    </source>
</evidence>
<evidence type="ECO:0000256" key="4">
    <source>
        <dbReference type="ARBA" id="ARBA00022723"/>
    </source>
</evidence>
<keyword evidence="8" id="KW-0472">Membrane</keyword>
<dbReference type="GO" id="GO:0009055">
    <property type="term" value="F:electron transfer activity"/>
    <property type="evidence" value="ECO:0007669"/>
    <property type="project" value="InterPro"/>
</dbReference>
<dbReference type="InterPro" id="IPR051459">
    <property type="entry name" value="Cytochrome_c-type_DH"/>
</dbReference>
<keyword evidence="7 10" id="KW-0408">Iron</keyword>
<feature type="domain" description="Cytochrome c" evidence="11">
    <location>
        <begin position="45"/>
        <end position="148"/>
    </location>
</feature>
<name>A0A2A4FKX7_9BURK</name>
<dbReference type="SUPFAM" id="SSF46626">
    <property type="entry name" value="Cytochrome c"/>
    <property type="match status" value="3"/>
</dbReference>
<feature type="binding site" description="axial binding residue" evidence="10">
    <location>
        <position position="63"/>
    </location>
    <ligand>
        <name>heme c</name>
        <dbReference type="ChEBI" id="CHEBI:61717"/>
        <label>1</label>
    </ligand>
    <ligandPart>
        <name>Fe</name>
        <dbReference type="ChEBI" id="CHEBI:18248"/>
    </ligandPart>
</feature>
<evidence type="ECO:0000256" key="8">
    <source>
        <dbReference type="ARBA" id="ARBA00023136"/>
    </source>
</evidence>
<dbReference type="Gene3D" id="1.10.760.10">
    <property type="entry name" value="Cytochrome c-like domain"/>
    <property type="match status" value="3"/>
</dbReference>
<dbReference type="Pfam" id="PF13442">
    <property type="entry name" value="Cytochrome_CBB3"/>
    <property type="match status" value="1"/>
</dbReference>
<evidence type="ECO:0000313" key="13">
    <source>
        <dbReference type="Proteomes" id="UP000217994"/>
    </source>
</evidence>
<feature type="binding site" description="covalent" evidence="9">
    <location>
        <position position="59"/>
    </location>
    <ligand>
        <name>heme c</name>
        <dbReference type="ChEBI" id="CHEBI:61717"/>
        <label>1</label>
    </ligand>
</feature>
<dbReference type="GO" id="GO:0016614">
    <property type="term" value="F:oxidoreductase activity, acting on CH-OH group of donors"/>
    <property type="evidence" value="ECO:0007669"/>
    <property type="project" value="InterPro"/>
</dbReference>
<feature type="binding site" description="covalent" evidence="9">
    <location>
        <position position="333"/>
    </location>
    <ligand>
        <name>heme c</name>
        <dbReference type="ChEBI" id="CHEBI:61717"/>
        <label>3</label>
    </ligand>
</feature>
<comment type="caution">
    <text evidence="12">The sequence shown here is derived from an EMBL/GenBank/DDBJ whole genome shotgun (WGS) entry which is preliminary data.</text>
</comment>
<feature type="binding site" description="axial binding residue" evidence="10">
    <location>
        <position position="337"/>
    </location>
    <ligand>
        <name>heme c</name>
        <dbReference type="ChEBI" id="CHEBI:61717"/>
        <label>3</label>
    </ligand>
    <ligandPart>
        <name>Fe</name>
        <dbReference type="ChEBI" id="CHEBI:18248"/>
    </ligandPart>
</feature>
<dbReference type="GO" id="GO:0005886">
    <property type="term" value="C:plasma membrane"/>
    <property type="evidence" value="ECO:0007669"/>
    <property type="project" value="UniProtKB-SubCell"/>
</dbReference>
<evidence type="ECO:0000259" key="11">
    <source>
        <dbReference type="PROSITE" id="PS51007"/>
    </source>
</evidence>
<protein>
    <submittedName>
        <fullName evidence="12">Cytochrome C</fullName>
    </submittedName>
</protein>
<dbReference type="GO" id="GO:0005506">
    <property type="term" value="F:iron ion binding"/>
    <property type="evidence" value="ECO:0007669"/>
    <property type="project" value="InterPro"/>
</dbReference>
<feature type="domain" description="Cytochrome c" evidence="11">
    <location>
        <begin position="320"/>
        <end position="408"/>
    </location>
</feature>
<organism evidence="12 13">
    <name type="scientific">Burkholderia ubonensis subsp. mesacidophila</name>
    <dbReference type="NCBI Taxonomy" id="265293"/>
    <lineage>
        <taxon>Bacteria</taxon>
        <taxon>Pseudomonadati</taxon>
        <taxon>Pseudomonadota</taxon>
        <taxon>Betaproteobacteria</taxon>
        <taxon>Burkholderiales</taxon>
        <taxon>Burkholderiaceae</taxon>
        <taxon>Burkholderia</taxon>
        <taxon>Burkholderia cepacia complex</taxon>
    </lineage>
</organism>
<dbReference type="InterPro" id="IPR014353">
    <property type="entry name" value="Membr-bd_ADH_cyt_c"/>
</dbReference>
<feature type="binding site" description="covalent" evidence="9">
    <location>
        <position position="205"/>
    </location>
    <ligand>
        <name>heme c</name>
        <dbReference type="ChEBI" id="CHEBI:61717"/>
        <label>2</label>
    </ligand>
</feature>
<evidence type="ECO:0000256" key="7">
    <source>
        <dbReference type="ARBA" id="ARBA00023004"/>
    </source>
</evidence>
<comment type="cofactor">
    <cofactor evidence="9">
        <name>heme c</name>
        <dbReference type="ChEBI" id="CHEBI:61717"/>
    </cofactor>
    <text evidence="9">Binds 3 heme c groups covalently per subunit.</text>
</comment>
<feature type="binding site" description="covalent" evidence="9">
    <location>
        <position position="62"/>
    </location>
    <ligand>
        <name>heme c</name>
        <dbReference type="ChEBI" id="CHEBI:61717"/>
        <label>1</label>
    </ligand>
</feature>
<keyword evidence="2" id="KW-1003">Cell membrane</keyword>
<accession>A0A2A4FKX7</accession>
<dbReference type="Proteomes" id="UP000217994">
    <property type="component" value="Unassembled WGS sequence"/>
</dbReference>
<keyword evidence="3 9" id="KW-0349">Heme</keyword>
<dbReference type="PANTHER" id="PTHR35008">
    <property type="entry name" value="BLL4482 PROTEIN-RELATED"/>
    <property type="match status" value="1"/>
</dbReference>
<keyword evidence="5" id="KW-0732">Signal</keyword>
<evidence type="ECO:0000256" key="2">
    <source>
        <dbReference type="ARBA" id="ARBA00022475"/>
    </source>
</evidence>
<sequence>MKNWKKIAGWSALGVAALAGVALALAWQPAIPPVDRVDAGSFDAAQVARGATLAALGDCAVCHTRADGPRNAGGLPMQSPFGTIYSTNITPDRDTGIGAWSFDAFRRAMRHGVDRTGRYLYPAFPYTAFTRITDDDLRALYAYLMTQPPVRNAPPPTRLAFPFNIRPGIAGWNLLFLRTGPVPDDATAGAEWNRGRYLVEGLGHCGACHSPRNLAYAELGGARHLGGGEAEGWIAPALTGASRAPTPWTAGELAEFMRHGFTARHGVAAGPMAPVVAEGLSTQSDADLRAMAAYLVSLPPHAGESAPTVRPEPSRVAIETAAAPGARLFAGACMACHAQAGGPTLYGVRPSLALNSNLHDARPDNAIRIVLDGIGKPAAGELGYMPAFRHNLNDRQIADLLNYLRTDLAGRPAWPGLEQVVGAVRAATRPVR</sequence>
<dbReference type="PROSITE" id="PS51007">
    <property type="entry name" value="CYTC"/>
    <property type="match status" value="3"/>
</dbReference>
<dbReference type="InterPro" id="IPR036909">
    <property type="entry name" value="Cyt_c-like_dom_sf"/>
</dbReference>
<reference evidence="12 13" key="1">
    <citation type="submission" date="2017-01" db="EMBL/GenBank/DDBJ databases">
        <title>Whole-Genome Shotgun Sequencing of Two beta-Proteobacterial Species in Search of the Bulgecin Biosynthetic Cluster.</title>
        <authorList>
            <person name="Horsman M.E."/>
            <person name="Marous D.R."/>
            <person name="Li R."/>
            <person name="Oliver R.A."/>
            <person name="Byun B."/>
            <person name="Emrich S.J."/>
            <person name="Boggess B."/>
            <person name="Townsend C.A."/>
            <person name="Mobashery S."/>
        </authorList>
    </citation>
    <scope>NUCLEOTIDE SEQUENCE [LARGE SCALE GENOMIC DNA]</scope>
    <source>
        <strain evidence="12 13">ATCC 31433</strain>
    </source>
</reference>
<keyword evidence="6" id="KW-0677">Repeat</keyword>
<evidence type="ECO:0000256" key="1">
    <source>
        <dbReference type="ARBA" id="ARBA00004236"/>
    </source>
</evidence>
<dbReference type="InterPro" id="IPR009056">
    <property type="entry name" value="Cyt_c-like_dom"/>
</dbReference>
<comment type="subcellular location">
    <subcellularLocation>
        <location evidence="1">Cell membrane</location>
    </subcellularLocation>
</comment>
<dbReference type="EMBL" id="MTZU01000003">
    <property type="protein sequence ID" value="PCE34363.1"/>
    <property type="molecule type" value="Genomic_DNA"/>
</dbReference>
<keyword evidence="4 10" id="KW-0479">Metal-binding</keyword>
<evidence type="ECO:0000313" key="12">
    <source>
        <dbReference type="EMBL" id="PCE34363.1"/>
    </source>
</evidence>
<dbReference type="GO" id="GO:0020037">
    <property type="term" value="F:heme binding"/>
    <property type="evidence" value="ECO:0007669"/>
    <property type="project" value="InterPro"/>
</dbReference>
<gene>
    <name evidence="12" type="ORF">BZL54_00510</name>
</gene>
<dbReference type="Pfam" id="PF00034">
    <property type="entry name" value="Cytochrom_C"/>
    <property type="match status" value="1"/>
</dbReference>
<evidence type="ECO:0000256" key="9">
    <source>
        <dbReference type="PIRSR" id="PIRSR000018-50"/>
    </source>
</evidence>
<evidence type="ECO:0000256" key="5">
    <source>
        <dbReference type="ARBA" id="ARBA00022729"/>
    </source>
</evidence>
<feature type="binding site" description="axial binding residue" evidence="10">
    <location>
        <position position="209"/>
    </location>
    <ligand>
        <name>heme c</name>
        <dbReference type="ChEBI" id="CHEBI:61717"/>
        <label>2</label>
    </ligand>
    <ligandPart>
        <name>Fe</name>
        <dbReference type="ChEBI" id="CHEBI:18248"/>
    </ligandPart>
</feature>
<feature type="binding site" description="covalent" evidence="9">
    <location>
        <position position="336"/>
    </location>
    <ligand>
        <name>heme c</name>
        <dbReference type="ChEBI" id="CHEBI:61717"/>
        <label>3</label>
    </ligand>
</feature>
<dbReference type="AlphaFoldDB" id="A0A2A4FKX7"/>
<proteinExistence type="predicted"/>
<dbReference type="PIRSF" id="PIRSF000018">
    <property type="entry name" value="Mb_ADH_cyt_c"/>
    <property type="match status" value="1"/>
</dbReference>
<evidence type="ECO:0000256" key="10">
    <source>
        <dbReference type="PIRSR" id="PIRSR000018-51"/>
    </source>
</evidence>